<dbReference type="Proteomes" id="UP000015101">
    <property type="component" value="Unassembled WGS sequence"/>
</dbReference>
<feature type="coiled-coil region" evidence="1">
    <location>
        <begin position="57"/>
        <end position="84"/>
    </location>
</feature>
<evidence type="ECO:0000313" key="3">
    <source>
        <dbReference type="EMBL" id="ESO02607.1"/>
    </source>
</evidence>
<feature type="coiled-coil region" evidence="1">
    <location>
        <begin position="110"/>
        <end position="190"/>
    </location>
</feature>
<dbReference type="EnsemblMetazoa" id="HelroT161896">
    <property type="protein sequence ID" value="HelroP161896"/>
    <property type="gene ID" value="HelroG161896"/>
</dbReference>
<dbReference type="GeneID" id="20199354"/>
<accession>T1ES04</accession>
<keyword evidence="5" id="KW-1185">Reference proteome</keyword>
<reference evidence="4" key="3">
    <citation type="submission" date="2015-06" db="UniProtKB">
        <authorList>
            <consortium name="EnsemblMetazoa"/>
        </authorList>
    </citation>
    <scope>IDENTIFICATION</scope>
</reference>
<dbReference type="KEGG" id="hro:HELRODRAFT_161896"/>
<dbReference type="HOGENOM" id="CLU_608717_0_0_1"/>
<organism evidence="4 5">
    <name type="scientific">Helobdella robusta</name>
    <name type="common">Californian leech</name>
    <dbReference type="NCBI Taxonomy" id="6412"/>
    <lineage>
        <taxon>Eukaryota</taxon>
        <taxon>Metazoa</taxon>
        <taxon>Spiralia</taxon>
        <taxon>Lophotrochozoa</taxon>
        <taxon>Annelida</taxon>
        <taxon>Clitellata</taxon>
        <taxon>Hirudinea</taxon>
        <taxon>Rhynchobdellida</taxon>
        <taxon>Glossiphoniidae</taxon>
        <taxon>Helobdella</taxon>
    </lineage>
</organism>
<dbReference type="OMA" id="VMENMEK"/>
<dbReference type="EMBL" id="AMQM01000962">
    <property type="status" value="NOT_ANNOTATED_CDS"/>
    <property type="molecule type" value="Genomic_DNA"/>
</dbReference>
<keyword evidence="1" id="KW-0175">Coiled coil</keyword>
<evidence type="ECO:0000313" key="5">
    <source>
        <dbReference type="Proteomes" id="UP000015101"/>
    </source>
</evidence>
<dbReference type="EMBL" id="KB096742">
    <property type="protein sequence ID" value="ESO02607.1"/>
    <property type="molecule type" value="Genomic_DNA"/>
</dbReference>
<feature type="coiled-coil region" evidence="1">
    <location>
        <begin position="265"/>
        <end position="292"/>
    </location>
</feature>
<reference evidence="5" key="1">
    <citation type="submission" date="2012-12" db="EMBL/GenBank/DDBJ databases">
        <authorList>
            <person name="Hellsten U."/>
            <person name="Grimwood J."/>
            <person name="Chapman J.A."/>
            <person name="Shapiro H."/>
            <person name="Aerts A."/>
            <person name="Otillar R.P."/>
            <person name="Terry A.Y."/>
            <person name="Boore J.L."/>
            <person name="Simakov O."/>
            <person name="Marletaz F."/>
            <person name="Cho S.-J."/>
            <person name="Edsinger-Gonzales E."/>
            <person name="Havlak P."/>
            <person name="Kuo D.-H."/>
            <person name="Larsson T."/>
            <person name="Lv J."/>
            <person name="Arendt D."/>
            <person name="Savage R."/>
            <person name="Osoegawa K."/>
            <person name="de Jong P."/>
            <person name="Lindberg D.R."/>
            <person name="Seaver E.C."/>
            <person name="Weisblat D.A."/>
            <person name="Putnam N.H."/>
            <person name="Grigoriev I.V."/>
            <person name="Rokhsar D.S."/>
        </authorList>
    </citation>
    <scope>NUCLEOTIDE SEQUENCE</scope>
</reference>
<reference evidence="3 5" key="2">
    <citation type="journal article" date="2013" name="Nature">
        <title>Insights into bilaterian evolution from three spiralian genomes.</title>
        <authorList>
            <person name="Simakov O."/>
            <person name="Marletaz F."/>
            <person name="Cho S.J."/>
            <person name="Edsinger-Gonzales E."/>
            <person name="Havlak P."/>
            <person name="Hellsten U."/>
            <person name="Kuo D.H."/>
            <person name="Larsson T."/>
            <person name="Lv J."/>
            <person name="Arendt D."/>
            <person name="Savage R."/>
            <person name="Osoegawa K."/>
            <person name="de Jong P."/>
            <person name="Grimwood J."/>
            <person name="Chapman J.A."/>
            <person name="Shapiro H."/>
            <person name="Aerts A."/>
            <person name="Otillar R.P."/>
            <person name="Terry A.Y."/>
            <person name="Boore J.L."/>
            <person name="Grigoriev I.V."/>
            <person name="Lindberg D.R."/>
            <person name="Seaver E.C."/>
            <person name="Weisblat D.A."/>
            <person name="Putnam N.H."/>
            <person name="Rokhsar D.S."/>
        </authorList>
    </citation>
    <scope>NUCLEOTIDE SEQUENCE</scope>
</reference>
<evidence type="ECO:0000256" key="2">
    <source>
        <dbReference type="SAM" id="MobiDB-lite"/>
    </source>
</evidence>
<dbReference type="InParanoid" id="T1ES04"/>
<feature type="region of interest" description="Disordered" evidence="2">
    <location>
        <begin position="1"/>
        <end position="25"/>
    </location>
</feature>
<gene>
    <name evidence="4" type="primary">20199354</name>
    <name evidence="3" type="ORF">HELRODRAFT_161896</name>
</gene>
<dbReference type="CTD" id="20199354"/>
<dbReference type="STRING" id="6412.T1ES04"/>
<sequence length="450" mass="53185">MKSARKTKKGGKDDKEKKKKKAKNEAYGYIPQQLCEYVTEKFKEEEPDTSLIDEVQKMKYLKQIRELEQRAERYTRQMDELTLNLTLYPAKFEKIETDTNDIASYLNGLLEQQEREYEKVKIVMENMEKELQDRRTDLEKKLEEVKTNLGSVKNELEPLNDKLKTTLLGMKDLDVSMNNTEAARATYQREFEQKAYHHHIDMYEREKETVRELFEIREQIPKWVKKVSDENKMLENSRIYHIINNYRVELGDLLKKYIGKPNQLARKAIEENEKLKKLVDENNLNLKLIEENMEAMKLSGESSIHEMHDLASNVKENRILLSSFENNPQKYAVSLNELRENVRRNGILLEESRNYCEMSRLEMDEITSELKKLDDSSLQLQAIIRSFQDVMHKLFKDKPEYEELLTNLRVASCLEISPNGIDPYSQYVCCRLVDPYTIFQTIPVARPKTP</sequence>
<dbReference type="OrthoDB" id="166611at2759"/>
<protein>
    <submittedName>
        <fullName evidence="3 4">Uncharacterized protein</fullName>
    </submittedName>
</protein>
<proteinExistence type="predicted"/>
<evidence type="ECO:0000313" key="4">
    <source>
        <dbReference type="EnsemblMetazoa" id="HelroP161896"/>
    </source>
</evidence>
<dbReference type="RefSeq" id="XP_009020015.1">
    <property type="nucleotide sequence ID" value="XM_009021767.1"/>
</dbReference>
<name>T1ES04_HELRO</name>
<dbReference type="AlphaFoldDB" id="T1ES04"/>
<evidence type="ECO:0000256" key="1">
    <source>
        <dbReference type="SAM" id="Coils"/>
    </source>
</evidence>